<evidence type="ECO:0000256" key="7">
    <source>
        <dbReference type="ARBA" id="ARBA00022958"/>
    </source>
</evidence>
<protein>
    <recommendedName>
        <fullName evidence="13">Ion transport domain-containing protein</fullName>
    </recommendedName>
</protein>
<sequence length="223" mass="25334">MYLSALDYVTITFFTLDLLLRIIFCPNKLRFFFDMVNIVDTISLIAVYSHVIVKLCIPNEKYKESLVDIMEAIHLLRILRLLRILQKMRVFRVLAYSLKTGYQEFILVISFFSFAAVTFGCLICHLDGKNKILHIPDGIYWAVVTMTTVGYGDMYPMTFLGKVIAGCMAVLGSLISASLIPVFVNNFLFFYTNSNNLSLETKPKAKSKTRVGCTGKPKLQKPI</sequence>
<accession>V4AQJ0</accession>
<evidence type="ECO:0000256" key="8">
    <source>
        <dbReference type="ARBA" id="ARBA00022989"/>
    </source>
</evidence>
<dbReference type="Proteomes" id="UP000030746">
    <property type="component" value="Unassembled WGS sequence"/>
</dbReference>
<evidence type="ECO:0000256" key="11">
    <source>
        <dbReference type="ARBA" id="ARBA00023303"/>
    </source>
</evidence>
<dbReference type="PANTHER" id="PTHR11537:SF252">
    <property type="entry name" value="POTASSIUM VOLTAGE-GATED CHANNEL PROTEIN SHAW"/>
    <property type="match status" value="1"/>
</dbReference>
<dbReference type="Gene3D" id="1.20.120.350">
    <property type="entry name" value="Voltage-gated potassium channels. Chain C"/>
    <property type="match status" value="1"/>
</dbReference>
<dbReference type="OMA" id="FRELMTV"/>
<feature type="transmembrane region" description="Helical" evidence="12">
    <location>
        <begin position="6"/>
        <end position="24"/>
    </location>
</feature>
<dbReference type="PRINTS" id="PR00169">
    <property type="entry name" value="KCHANNEL"/>
</dbReference>
<dbReference type="InterPro" id="IPR005821">
    <property type="entry name" value="Ion_trans_dom"/>
</dbReference>
<dbReference type="Pfam" id="PF00520">
    <property type="entry name" value="Ion_trans"/>
    <property type="match status" value="1"/>
</dbReference>
<evidence type="ECO:0000256" key="4">
    <source>
        <dbReference type="ARBA" id="ARBA00022692"/>
    </source>
</evidence>
<gene>
    <name evidence="14" type="ORF">LOTGIDRAFT_113489</name>
</gene>
<keyword evidence="5" id="KW-0631">Potassium channel</keyword>
<evidence type="ECO:0000256" key="3">
    <source>
        <dbReference type="ARBA" id="ARBA00022538"/>
    </source>
</evidence>
<dbReference type="AlphaFoldDB" id="V4AQJ0"/>
<comment type="subcellular location">
    <subcellularLocation>
        <location evidence="1">Membrane</location>
        <topology evidence="1">Multi-pass membrane protein</topology>
    </subcellularLocation>
</comment>
<keyword evidence="11" id="KW-0407">Ion channel</keyword>
<feature type="transmembrane region" description="Helical" evidence="12">
    <location>
        <begin position="31"/>
        <end position="53"/>
    </location>
</feature>
<dbReference type="OrthoDB" id="6064518at2759"/>
<feature type="transmembrane region" description="Helical" evidence="12">
    <location>
        <begin position="163"/>
        <end position="184"/>
    </location>
</feature>
<feature type="transmembrane region" description="Helical" evidence="12">
    <location>
        <begin position="105"/>
        <end position="126"/>
    </location>
</feature>
<evidence type="ECO:0000256" key="6">
    <source>
        <dbReference type="ARBA" id="ARBA00022882"/>
    </source>
</evidence>
<dbReference type="HOGENOM" id="CLU_011722_1_5_1"/>
<evidence type="ECO:0000256" key="9">
    <source>
        <dbReference type="ARBA" id="ARBA00023065"/>
    </source>
</evidence>
<keyword evidence="7" id="KW-0630">Potassium</keyword>
<dbReference type="GeneID" id="20230964"/>
<dbReference type="InterPro" id="IPR028325">
    <property type="entry name" value="VG_K_chnl"/>
</dbReference>
<feature type="transmembrane region" description="Helical" evidence="12">
    <location>
        <begin position="138"/>
        <end position="156"/>
    </location>
</feature>
<dbReference type="PANTHER" id="PTHR11537">
    <property type="entry name" value="VOLTAGE-GATED POTASSIUM CHANNEL"/>
    <property type="match status" value="1"/>
</dbReference>
<dbReference type="Gene3D" id="1.10.287.70">
    <property type="match status" value="1"/>
</dbReference>
<dbReference type="KEGG" id="lgi:LOTGIDRAFT_113489"/>
<dbReference type="CTD" id="20230964"/>
<keyword evidence="9" id="KW-0406">Ion transport</keyword>
<evidence type="ECO:0000256" key="2">
    <source>
        <dbReference type="ARBA" id="ARBA00022448"/>
    </source>
</evidence>
<dbReference type="InterPro" id="IPR027359">
    <property type="entry name" value="Volt_channel_dom_sf"/>
</dbReference>
<keyword evidence="3" id="KW-0633">Potassium transport</keyword>
<evidence type="ECO:0000256" key="10">
    <source>
        <dbReference type="ARBA" id="ARBA00023136"/>
    </source>
</evidence>
<evidence type="ECO:0000256" key="5">
    <source>
        <dbReference type="ARBA" id="ARBA00022826"/>
    </source>
</evidence>
<evidence type="ECO:0000259" key="13">
    <source>
        <dbReference type="Pfam" id="PF00520"/>
    </source>
</evidence>
<evidence type="ECO:0000256" key="12">
    <source>
        <dbReference type="SAM" id="Phobius"/>
    </source>
</evidence>
<evidence type="ECO:0000313" key="14">
    <source>
        <dbReference type="EMBL" id="ESO99497.1"/>
    </source>
</evidence>
<keyword evidence="10 12" id="KW-0472">Membrane</keyword>
<evidence type="ECO:0000313" key="15">
    <source>
        <dbReference type="Proteomes" id="UP000030746"/>
    </source>
</evidence>
<dbReference type="GO" id="GO:0001508">
    <property type="term" value="P:action potential"/>
    <property type="evidence" value="ECO:0007669"/>
    <property type="project" value="TreeGrafter"/>
</dbReference>
<dbReference type="RefSeq" id="XP_009049984.1">
    <property type="nucleotide sequence ID" value="XM_009051736.1"/>
</dbReference>
<keyword evidence="8 12" id="KW-1133">Transmembrane helix</keyword>
<feature type="domain" description="Ion transport" evidence="13">
    <location>
        <begin position="3"/>
        <end position="188"/>
    </location>
</feature>
<keyword evidence="15" id="KW-1185">Reference proteome</keyword>
<dbReference type="EMBL" id="KB201037">
    <property type="protein sequence ID" value="ESO99497.1"/>
    <property type="molecule type" value="Genomic_DNA"/>
</dbReference>
<organism evidence="14 15">
    <name type="scientific">Lottia gigantea</name>
    <name type="common">Giant owl limpet</name>
    <dbReference type="NCBI Taxonomy" id="225164"/>
    <lineage>
        <taxon>Eukaryota</taxon>
        <taxon>Metazoa</taxon>
        <taxon>Spiralia</taxon>
        <taxon>Lophotrochozoa</taxon>
        <taxon>Mollusca</taxon>
        <taxon>Gastropoda</taxon>
        <taxon>Patellogastropoda</taxon>
        <taxon>Lottioidea</taxon>
        <taxon>Lottiidae</taxon>
        <taxon>Lottia</taxon>
    </lineage>
</organism>
<keyword evidence="4 12" id="KW-0812">Transmembrane</keyword>
<dbReference type="STRING" id="225164.V4AQJ0"/>
<dbReference type="SUPFAM" id="SSF81324">
    <property type="entry name" value="Voltage-gated potassium channels"/>
    <property type="match status" value="1"/>
</dbReference>
<proteinExistence type="predicted"/>
<keyword evidence="2" id="KW-0813">Transport</keyword>
<dbReference type="GO" id="GO:0005251">
    <property type="term" value="F:delayed rectifier potassium channel activity"/>
    <property type="evidence" value="ECO:0007669"/>
    <property type="project" value="TreeGrafter"/>
</dbReference>
<keyword evidence="6" id="KW-0851">Voltage-gated channel</keyword>
<evidence type="ECO:0000256" key="1">
    <source>
        <dbReference type="ARBA" id="ARBA00004141"/>
    </source>
</evidence>
<dbReference type="GO" id="GO:0008076">
    <property type="term" value="C:voltage-gated potassium channel complex"/>
    <property type="evidence" value="ECO:0007669"/>
    <property type="project" value="InterPro"/>
</dbReference>
<name>V4AQJ0_LOTGI</name>
<reference evidence="14 15" key="1">
    <citation type="journal article" date="2013" name="Nature">
        <title>Insights into bilaterian evolution from three spiralian genomes.</title>
        <authorList>
            <person name="Simakov O."/>
            <person name="Marletaz F."/>
            <person name="Cho S.J."/>
            <person name="Edsinger-Gonzales E."/>
            <person name="Havlak P."/>
            <person name="Hellsten U."/>
            <person name="Kuo D.H."/>
            <person name="Larsson T."/>
            <person name="Lv J."/>
            <person name="Arendt D."/>
            <person name="Savage R."/>
            <person name="Osoegawa K."/>
            <person name="de Jong P."/>
            <person name="Grimwood J."/>
            <person name="Chapman J.A."/>
            <person name="Shapiro H."/>
            <person name="Aerts A."/>
            <person name="Otillar R.P."/>
            <person name="Terry A.Y."/>
            <person name="Boore J.L."/>
            <person name="Grigoriev I.V."/>
            <person name="Lindberg D.R."/>
            <person name="Seaver E.C."/>
            <person name="Weisblat D.A."/>
            <person name="Putnam N.H."/>
            <person name="Rokhsar D.S."/>
        </authorList>
    </citation>
    <scope>NUCLEOTIDE SEQUENCE [LARGE SCALE GENOMIC DNA]</scope>
</reference>